<name>T1BEG5_9ZZZZ</name>
<dbReference type="Gene3D" id="3.90.550.10">
    <property type="entry name" value="Spore Coat Polysaccharide Biosynthesis Protein SpsA, Chain A"/>
    <property type="match status" value="1"/>
</dbReference>
<dbReference type="InterPro" id="IPR025877">
    <property type="entry name" value="MobA-like_NTP_Trfase"/>
</dbReference>
<dbReference type="Pfam" id="PF12804">
    <property type="entry name" value="NTP_transf_3"/>
    <property type="match status" value="1"/>
</dbReference>
<gene>
    <name evidence="3" type="ORF">B1B_04523</name>
</gene>
<dbReference type="EMBL" id="AUZY01002826">
    <property type="protein sequence ID" value="EQD71326.1"/>
    <property type="molecule type" value="Genomic_DNA"/>
</dbReference>
<accession>T1BEG5</accession>
<reference evidence="3" key="2">
    <citation type="journal article" date="2014" name="ISME J.">
        <title>Microbial stratification in low pH oxic and suboxic macroscopic growths along an acid mine drainage.</title>
        <authorList>
            <person name="Mendez-Garcia C."/>
            <person name="Mesa V."/>
            <person name="Sprenger R.R."/>
            <person name="Richter M."/>
            <person name="Diez M.S."/>
            <person name="Solano J."/>
            <person name="Bargiela R."/>
            <person name="Golyshina O.V."/>
            <person name="Manteca A."/>
            <person name="Ramos J.L."/>
            <person name="Gallego J.R."/>
            <person name="Llorente I."/>
            <person name="Martins Dos Santos V.A."/>
            <person name="Jensen O.N."/>
            <person name="Pelaez A.I."/>
            <person name="Sanchez J."/>
            <person name="Ferrer M."/>
        </authorList>
    </citation>
    <scope>NUCLEOTIDE SEQUENCE</scope>
</reference>
<dbReference type="SUPFAM" id="SSF53448">
    <property type="entry name" value="Nucleotide-diphospho-sugar transferases"/>
    <property type="match status" value="1"/>
</dbReference>
<protein>
    <submittedName>
        <fullName evidence="3">Molybdopterin-guanine dinucleotide biosynthesis protein A</fullName>
    </submittedName>
</protein>
<dbReference type="AlphaFoldDB" id="T1BEG5"/>
<feature type="non-terminal residue" evidence="3">
    <location>
        <position position="154"/>
    </location>
</feature>
<dbReference type="PANTHER" id="PTHR19136:SF81">
    <property type="entry name" value="MOLYBDENUM COFACTOR GUANYLYLTRANSFERASE"/>
    <property type="match status" value="1"/>
</dbReference>
<organism evidence="3">
    <name type="scientific">mine drainage metagenome</name>
    <dbReference type="NCBI Taxonomy" id="410659"/>
    <lineage>
        <taxon>unclassified sequences</taxon>
        <taxon>metagenomes</taxon>
        <taxon>ecological metagenomes</taxon>
    </lineage>
</organism>
<keyword evidence="1" id="KW-0808">Transferase</keyword>
<comment type="caution">
    <text evidence="3">The sequence shown here is derived from an EMBL/GenBank/DDBJ whole genome shotgun (WGS) entry which is preliminary data.</text>
</comment>
<reference evidence="3" key="1">
    <citation type="submission" date="2013-08" db="EMBL/GenBank/DDBJ databases">
        <authorList>
            <person name="Mendez C."/>
            <person name="Richter M."/>
            <person name="Ferrer M."/>
            <person name="Sanchez J."/>
        </authorList>
    </citation>
    <scope>NUCLEOTIDE SEQUENCE</scope>
</reference>
<dbReference type="PANTHER" id="PTHR19136">
    <property type="entry name" value="MOLYBDENUM COFACTOR GUANYLYLTRANSFERASE"/>
    <property type="match status" value="1"/>
</dbReference>
<proteinExistence type="predicted"/>
<evidence type="ECO:0000259" key="2">
    <source>
        <dbReference type="Pfam" id="PF12804"/>
    </source>
</evidence>
<feature type="domain" description="MobA-like NTP transferase" evidence="2">
    <location>
        <begin position="7"/>
        <end position="140"/>
    </location>
</feature>
<dbReference type="InterPro" id="IPR029044">
    <property type="entry name" value="Nucleotide-diphossugar_trans"/>
</dbReference>
<dbReference type="GO" id="GO:0016779">
    <property type="term" value="F:nucleotidyltransferase activity"/>
    <property type="evidence" value="ECO:0007669"/>
    <property type="project" value="UniProtKB-ARBA"/>
</dbReference>
<sequence length="154" mass="16987">MRGLTIAVLAGGRSLRFRTDKLTHRRRGRSILERTLDALAPLKGRTFLFVSGTVTGERLARESSRAVELWPDPAFPVHPGPGVAVASALEAIPGEWLLVVPGDQPFLETAALRRWLDTARSLPAALTSLWEPGRLIQPAFQLHHLTDMRAVGRR</sequence>
<evidence type="ECO:0000313" key="3">
    <source>
        <dbReference type="EMBL" id="EQD71326.1"/>
    </source>
</evidence>
<evidence type="ECO:0000256" key="1">
    <source>
        <dbReference type="ARBA" id="ARBA00022679"/>
    </source>
</evidence>